<keyword evidence="1" id="KW-0732">Signal</keyword>
<keyword evidence="6" id="KW-1185">Reference proteome</keyword>
<evidence type="ECO:0000256" key="1">
    <source>
        <dbReference type="SAM" id="SignalP"/>
    </source>
</evidence>
<dbReference type="EMBL" id="JARAFO010000039">
    <property type="protein sequence ID" value="MDE1453203.1"/>
    <property type="molecule type" value="Genomic_DNA"/>
</dbReference>
<feature type="chain" id="PRO_5044633674" evidence="1">
    <location>
        <begin position="22"/>
        <end position="44"/>
    </location>
</feature>
<sequence>MKKSICFFTVMLVCLIGGSFTADSAAQDGSFQTLGKSVFPDSGR</sequence>
<evidence type="ECO:0000313" key="4">
    <source>
        <dbReference type="EMBL" id="TWL42394.1"/>
    </source>
</evidence>
<dbReference type="Proteomes" id="UP000185604">
    <property type="component" value="Unassembled WGS sequence"/>
</dbReference>
<dbReference type="GeneID" id="76832919"/>
<dbReference type="RefSeq" id="WP_023855526.1">
    <property type="nucleotide sequence ID" value="NZ_AP023088.1"/>
</dbReference>
<feature type="signal peptide" evidence="1">
    <location>
        <begin position="1"/>
        <end position="21"/>
    </location>
</feature>
<accession>A0A6I7TT57</accession>
<dbReference type="Proteomes" id="UP001216709">
    <property type="component" value="Unassembled WGS sequence"/>
</dbReference>
<evidence type="ECO:0000313" key="2">
    <source>
        <dbReference type="EMBL" id="MDE1453203.1"/>
    </source>
</evidence>
<dbReference type="EMBL" id="LKPO01000004">
    <property type="protein sequence ID" value="OLF96747.1"/>
    <property type="molecule type" value="Genomic_DNA"/>
</dbReference>
<reference evidence="2" key="3">
    <citation type="submission" date="2022-12" db="EMBL/GenBank/DDBJ databases">
        <title>Draft Genome Sequences of Bacillus licheniformis and Bacillus paralicheniformis strains isolated from Irish skim milk powders.</title>
        <authorList>
            <person name="Lourenco A."/>
            <person name="Li F."/>
            <person name="Geraldine D."/>
            <person name="Tobin J.T."/>
            <person name="Butler F."/>
            <person name="Jordan K."/>
            <person name="Obrien T."/>
        </authorList>
    </citation>
    <scope>NUCLEOTIDE SEQUENCE</scope>
    <source>
        <strain evidence="2">3370</strain>
    </source>
</reference>
<organism evidence="3 5">
    <name type="scientific">Bacillus paralicheniformis</name>
    <dbReference type="NCBI Taxonomy" id="1648923"/>
    <lineage>
        <taxon>Bacteria</taxon>
        <taxon>Bacillati</taxon>
        <taxon>Bacillota</taxon>
        <taxon>Bacilli</taxon>
        <taxon>Bacillales</taxon>
        <taxon>Bacillaceae</taxon>
        <taxon>Bacillus</taxon>
    </lineage>
</organism>
<reference evidence="4 6" key="2">
    <citation type="submission" date="2019-06" db="EMBL/GenBank/DDBJ databases">
        <title>Genome sequence analysis of &gt;100 Bacillus licheniformis strains suggests intrinsic resistance to this species.</title>
        <authorList>
            <person name="Wels M."/>
            <person name="Siezen R.J."/>
            <person name="Johansen E."/>
            <person name="Stuer-Lauridsen B."/>
            <person name="Bjerre K."/>
            <person name="Nielsen B.K.K."/>
        </authorList>
    </citation>
    <scope>NUCLEOTIDE SEQUENCE [LARGE SCALE GENOMIC DNA]</scope>
    <source>
        <strain evidence="4 6">BAC-15381</strain>
    </source>
</reference>
<proteinExistence type="predicted"/>
<name>A0A6I7TT57_9BACI</name>
<dbReference type="EMBL" id="NILF01000020">
    <property type="protein sequence ID" value="TWL42394.1"/>
    <property type="molecule type" value="Genomic_DNA"/>
</dbReference>
<dbReference type="Proteomes" id="UP000429980">
    <property type="component" value="Unassembled WGS sequence"/>
</dbReference>
<gene>
    <name evidence="3" type="ORF">B4121_0958</name>
    <name evidence="4" type="ORF">CHCC15381_3756</name>
    <name evidence="2" type="ORF">PVN32_13570</name>
</gene>
<evidence type="ECO:0000313" key="6">
    <source>
        <dbReference type="Proteomes" id="UP000429980"/>
    </source>
</evidence>
<protein>
    <submittedName>
        <fullName evidence="3">Uncharacterized protein</fullName>
    </submittedName>
</protein>
<reference evidence="3 5" key="1">
    <citation type="journal article" date="2016" name="Front. Microbiol.">
        <title>High-Level Heat Resistance of Spores of Bacillus amyloliquefaciens and Bacillus licheniformis Results from the Presence of a spoVA Operon in a Tn1546 Transposon.</title>
        <authorList>
            <person name="Berendsen E.M."/>
            <person name="Koning R.A."/>
            <person name="Boekhorst J."/>
            <person name="de Jong A."/>
            <person name="Kuipers O.P."/>
            <person name="Wells-Bennik M.H."/>
        </authorList>
    </citation>
    <scope>NUCLEOTIDE SEQUENCE [LARGE SCALE GENOMIC DNA]</scope>
    <source>
        <strain evidence="3 5">B4121</strain>
    </source>
</reference>
<comment type="caution">
    <text evidence="3">The sequence shown here is derived from an EMBL/GenBank/DDBJ whole genome shotgun (WGS) entry which is preliminary data.</text>
</comment>
<dbReference type="AlphaFoldDB" id="A0A6I7TT57"/>
<evidence type="ECO:0000313" key="3">
    <source>
        <dbReference type="EMBL" id="OLF96747.1"/>
    </source>
</evidence>
<evidence type="ECO:0000313" key="5">
    <source>
        <dbReference type="Proteomes" id="UP000185604"/>
    </source>
</evidence>